<evidence type="ECO:0008006" key="4">
    <source>
        <dbReference type="Google" id="ProtNLM"/>
    </source>
</evidence>
<evidence type="ECO:0000256" key="1">
    <source>
        <dbReference type="SAM" id="MobiDB-lite"/>
    </source>
</evidence>
<organism evidence="2 3">
    <name type="scientific">Ascobolus immersus RN42</name>
    <dbReference type="NCBI Taxonomy" id="1160509"/>
    <lineage>
        <taxon>Eukaryota</taxon>
        <taxon>Fungi</taxon>
        <taxon>Dikarya</taxon>
        <taxon>Ascomycota</taxon>
        <taxon>Pezizomycotina</taxon>
        <taxon>Pezizomycetes</taxon>
        <taxon>Pezizales</taxon>
        <taxon>Ascobolaceae</taxon>
        <taxon>Ascobolus</taxon>
    </lineage>
</organism>
<protein>
    <recommendedName>
        <fullName evidence="4">F-box domain-containing protein</fullName>
    </recommendedName>
</protein>
<accession>A0A3N4II87</accession>
<evidence type="ECO:0000313" key="2">
    <source>
        <dbReference type="EMBL" id="RPA83870.1"/>
    </source>
</evidence>
<name>A0A3N4II87_ASCIM</name>
<feature type="compositionally biased region" description="Acidic residues" evidence="1">
    <location>
        <begin position="383"/>
        <end position="400"/>
    </location>
</feature>
<dbReference type="Proteomes" id="UP000275078">
    <property type="component" value="Unassembled WGS sequence"/>
</dbReference>
<feature type="region of interest" description="Disordered" evidence="1">
    <location>
        <begin position="425"/>
        <end position="448"/>
    </location>
</feature>
<dbReference type="EMBL" id="ML119662">
    <property type="protein sequence ID" value="RPA83870.1"/>
    <property type="molecule type" value="Genomic_DNA"/>
</dbReference>
<proteinExistence type="predicted"/>
<sequence>MPVSPPRESTRKAVESDHIVLCIFKNIASTGSFAKLQQTCKRFRKIATENQAVLLRTLAQRLYQPRAIQLLSTCRIIGKLEFIHFVRYGGRVNFPREGSREHPNGVVRGFLTNTQLDRRPNQFGKQEFLWLRSCTVIAEKIHSQIAEKLKLEGKTLDSLDTYEIKKAVFTLAALARQFQFTGFLQPDKTIKPASEETLRTSITDLAKLKPETMTWTYNYFLAARLSIRDLFRILSLGEHIDPEAIHWPALDMLLPPGSTNSDFNSASLLRFAAVNLFNVEAAVKGDYYSFTPAGSIGTAFRRAIQNAFGAREKWERAITELVECKRKHTFQRGYNTKYFTPHRTQPAPGKPEKFSLLVKEDAWYAIGEAERDLMACIEDEYEKDGEWGEESDSEEEDWIDPMDREYEREKRYFKMMVEEVEAQAMADMEEEERTGRKKKRSRCAYSGW</sequence>
<dbReference type="CDD" id="cd09917">
    <property type="entry name" value="F-box_SF"/>
    <property type="match status" value="1"/>
</dbReference>
<reference evidence="2 3" key="1">
    <citation type="journal article" date="2018" name="Nat. Ecol. Evol.">
        <title>Pezizomycetes genomes reveal the molecular basis of ectomycorrhizal truffle lifestyle.</title>
        <authorList>
            <person name="Murat C."/>
            <person name="Payen T."/>
            <person name="Noel B."/>
            <person name="Kuo A."/>
            <person name="Morin E."/>
            <person name="Chen J."/>
            <person name="Kohler A."/>
            <person name="Krizsan K."/>
            <person name="Balestrini R."/>
            <person name="Da Silva C."/>
            <person name="Montanini B."/>
            <person name="Hainaut M."/>
            <person name="Levati E."/>
            <person name="Barry K.W."/>
            <person name="Belfiori B."/>
            <person name="Cichocki N."/>
            <person name="Clum A."/>
            <person name="Dockter R.B."/>
            <person name="Fauchery L."/>
            <person name="Guy J."/>
            <person name="Iotti M."/>
            <person name="Le Tacon F."/>
            <person name="Lindquist E.A."/>
            <person name="Lipzen A."/>
            <person name="Malagnac F."/>
            <person name="Mello A."/>
            <person name="Molinier V."/>
            <person name="Miyauchi S."/>
            <person name="Poulain J."/>
            <person name="Riccioni C."/>
            <person name="Rubini A."/>
            <person name="Sitrit Y."/>
            <person name="Splivallo R."/>
            <person name="Traeger S."/>
            <person name="Wang M."/>
            <person name="Zifcakova L."/>
            <person name="Wipf D."/>
            <person name="Zambonelli A."/>
            <person name="Paolocci F."/>
            <person name="Nowrousian M."/>
            <person name="Ottonello S."/>
            <person name="Baldrian P."/>
            <person name="Spatafora J.W."/>
            <person name="Henrissat B."/>
            <person name="Nagy L.G."/>
            <person name="Aury J.M."/>
            <person name="Wincker P."/>
            <person name="Grigoriev I.V."/>
            <person name="Bonfante P."/>
            <person name="Martin F.M."/>
        </authorList>
    </citation>
    <scope>NUCLEOTIDE SEQUENCE [LARGE SCALE GENOMIC DNA]</scope>
    <source>
        <strain evidence="2 3">RN42</strain>
    </source>
</reference>
<feature type="region of interest" description="Disordered" evidence="1">
    <location>
        <begin position="383"/>
        <end position="402"/>
    </location>
</feature>
<gene>
    <name evidence="2" type="ORF">BJ508DRAFT_413202</name>
</gene>
<evidence type="ECO:0000313" key="3">
    <source>
        <dbReference type="Proteomes" id="UP000275078"/>
    </source>
</evidence>
<keyword evidence="3" id="KW-1185">Reference proteome</keyword>
<dbReference type="AlphaFoldDB" id="A0A3N4II87"/>